<feature type="transmembrane region" description="Helical" evidence="8">
    <location>
        <begin position="90"/>
        <end position="114"/>
    </location>
</feature>
<reference evidence="10" key="1">
    <citation type="submission" date="2022-11" db="EMBL/GenBank/DDBJ databases">
        <title>Chromosomal genome sequence assembly and mating type (MAT) locus characterization of the leprose asexual lichenized fungus Lepraria neglecta (Nyl.) Erichsen.</title>
        <authorList>
            <person name="Allen J.L."/>
            <person name="Pfeffer B."/>
        </authorList>
    </citation>
    <scope>NUCLEOTIDE SEQUENCE</scope>
    <source>
        <strain evidence="10">Allen 5258</strain>
    </source>
</reference>
<evidence type="ECO:0000259" key="9">
    <source>
        <dbReference type="Pfam" id="PF13813"/>
    </source>
</evidence>
<dbReference type="Pfam" id="PF13813">
    <property type="entry name" value="MBOAT_2"/>
    <property type="match status" value="1"/>
</dbReference>
<sequence length="522" mass="58715">MLLPYLFTSTPSSSPQDVLSQLQQKLDSLLATDKYAPFVYPYNAIGPNLLILYLLLPPLNSKVVYYLRYPVFALIIYLSVSAIIECRSSMVTVGYGIGLLNAWAILWSASLIIFNDARADFNRIEEQGVKGGSRSNGNAQGITTGAYVSEGHPLKPRHVDGVVKQPRQTSHEPDTSKDGHFTWQSLPRTFLHRLDWVLDLVSNFRGVRWNYQITGLAPPPPQIHSSLKDPKPPLPNKQSHLTRKDLIRRDVPTFIICYFAQDVLKYITLQDPYFWSLPPSTPSPFPYPRAVRTVLTLLYVYNSLLIIFLLAPIVFAILLGPERLGQHAWSWLYPPYFGATSQVWKKGLAGLWGGWWHQVFRYAFEQAGEFAGRCTGWGKKSQRGAMLRVLVAFACSGILHACASYSTLGNTRPIGGSFAFFMVQPIGILGQRALSGWLKKAGVREKIPTWLRGLGNVVAVVGWCYLVGPLVADDFAATGIWLYEPVPISFIRGLKGEGWWRWGGRWVSWYTGDRWWQSGLAF</sequence>
<dbReference type="InterPro" id="IPR044851">
    <property type="entry name" value="Wax_synthase"/>
</dbReference>
<keyword evidence="4 8" id="KW-0812">Transmembrane</keyword>
<feature type="transmembrane region" description="Helical" evidence="8">
    <location>
        <begin position="63"/>
        <end position="84"/>
    </location>
</feature>
<evidence type="ECO:0000256" key="8">
    <source>
        <dbReference type="SAM" id="Phobius"/>
    </source>
</evidence>
<dbReference type="GO" id="GO:0008374">
    <property type="term" value="F:O-acyltransferase activity"/>
    <property type="evidence" value="ECO:0007669"/>
    <property type="project" value="InterPro"/>
</dbReference>
<dbReference type="GO" id="GO:0016020">
    <property type="term" value="C:membrane"/>
    <property type="evidence" value="ECO:0007669"/>
    <property type="project" value="UniProtKB-SubCell"/>
</dbReference>
<name>A0AAD9Z4C9_9LECA</name>
<feature type="transmembrane region" description="Helical" evidence="8">
    <location>
        <begin position="454"/>
        <end position="472"/>
    </location>
</feature>
<evidence type="ECO:0000256" key="5">
    <source>
        <dbReference type="ARBA" id="ARBA00022989"/>
    </source>
</evidence>
<comment type="caution">
    <text evidence="10">The sequence shown here is derived from an EMBL/GenBank/DDBJ whole genome shotgun (WGS) entry which is preliminary data.</text>
</comment>
<evidence type="ECO:0000256" key="4">
    <source>
        <dbReference type="ARBA" id="ARBA00022692"/>
    </source>
</evidence>
<organism evidence="10 11">
    <name type="scientific">Lepraria neglecta</name>
    <dbReference type="NCBI Taxonomy" id="209136"/>
    <lineage>
        <taxon>Eukaryota</taxon>
        <taxon>Fungi</taxon>
        <taxon>Dikarya</taxon>
        <taxon>Ascomycota</taxon>
        <taxon>Pezizomycotina</taxon>
        <taxon>Lecanoromycetes</taxon>
        <taxon>OSLEUM clade</taxon>
        <taxon>Lecanoromycetidae</taxon>
        <taxon>Lecanorales</taxon>
        <taxon>Lecanorineae</taxon>
        <taxon>Stereocaulaceae</taxon>
        <taxon>Lepraria</taxon>
    </lineage>
</organism>
<dbReference type="Proteomes" id="UP001276659">
    <property type="component" value="Unassembled WGS sequence"/>
</dbReference>
<dbReference type="GO" id="GO:0006629">
    <property type="term" value="P:lipid metabolic process"/>
    <property type="evidence" value="ECO:0007669"/>
    <property type="project" value="InterPro"/>
</dbReference>
<gene>
    <name evidence="10" type="ORF">OEA41_008621</name>
</gene>
<comment type="similarity">
    <text evidence="2">Belongs to the wax synthase family.</text>
</comment>
<feature type="transmembrane region" description="Helical" evidence="8">
    <location>
        <begin position="39"/>
        <end position="56"/>
    </location>
</feature>
<keyword evidence="11" id="KW-1185">Reference proteome</keyword>
<dbReference type="EMBL" id="JASNWA010000009">
    <property type="protein sequence ID" value="KAK3169238.1"/>
    <property type="molecule type" value="Genomic_DNA"/>
</dbReference>
<accession>A0AAD9Z4C9</accession>
<evidence type="ECO:0000256" key="3">
    <source>
        <dbReference type="ARBA" id="ARBA00022679"/>
    </source>
</evidence>
<feature type="transmembrane region" description="Helical" evidence="8">
    <location>
        <begin position="389"/>
        <end position="408"/>
    </location>
</feature>
<keyword evidence="5 8" id="KW-1133">Transmembrane helix</keyword>
<keyword evidence="6 8" id="KW-0472">Membrane</keyword>
<dbReference type="InterPro" id="IPR032805">
    <property type="entry name" value="Wax_synthase_dom"/>
</dbReference>
<proteinExistence type="inferred from homology"/>
<protein>
    <recommendedName>
        <fullName evidence="9">Wax synthase domain-containing protein</fullName>
    </recommendedName>
</protein>
<feature type="region of interest" description="Disordered" evidence="7">
    <location>
        <begin position="220"/>
        <end position="239"/>
    </location>
</feature>
<keyword evidence="3" id="KW-0808">Transferase</keyword>
<dbReference type="PANTHER" id="PTHR31595:SF67">
    <property type="entry name" value="WAX SYNTHASE DOMAIN-CONTAINING PROTEIN"/>
    <property type="match status" value="1"/>
</dbReference>
<comment type="subcellular location">
    <subcellularLocation>
        <location evidence="1">Membrane</location>
        <topology evidence="1">Multi-pass membrane protein</topology>
    </subcellularLocation>
</comment>
<evidence type="ECO:0000313" key="10">
    <source>
        <dbReference type="EMBL" id="KAK3169238.1"/>
    </source>
</evidence>
<dbReference type="AlphaFoldDB" id="A0AAD9Z4C9"/>
<feature type="domain" description="Wax synthase" evidence="9">
    <location>
        <begin position="333"/>
        <end position="422"/>
    </location>
</feature>
<evidence type="ECO:0000256" key="1">
    <source>
        <dbReference type="ARBA" id="ARBA00004141"/>
    </source>
</evidence>
<evidence type="ECO:0000256" key="2">
    <source>
        <dbReference type="ARBA" id="ARBA00007282"/>
    </source>
</evidence>
<evidence type="ECO:0000256" key="7">
    <source>
        <dbReference type="SAM" id="MobiDB-lite"/>
    </source>
</evidence>
<evidence type="ECO:0000256" key="6">
    <source>
        <dbReference type="ARBA" id="ARBA00023136"/>
    </source>
</evidence>
<feature type="transmembrane region" description="Helical" evidence="8">
    <location>
        <begin position="298"/>
        <end position="319"/>
    </location>
</feature>
<feature type="transmembrane region" description="Helical" evidence="8">
    <location>
        <begin position="414"/>
        <end position="434"/>
    </location>
</feature>
<dbReference type="PANTHER" id="PTHR31595">
    <property type="entry name" value="LONG-CHAIN-ALCOHOL O-FATTY-ACYLTRANSFERASE 3-RELATED"/>
    <property type="match status" value="1"/>
</dbReference>
<evidence type="ECO:0000313" key="11">
    <source>
        <dbReference type="Proteomes" id="UP001276659"/>
    </source>
</evidence>